<evidence type="ECO:0000313" key="3">
    <source>
        <dbReference type="EMBL" id="OBR65317.1"/>
    </source>
</evidence>
<dbReference type="InterPro" id="IPR023210">
    <property type="entry name" value="NADP_OxRdtase_dom"/>
</dbReference>
<keyword evidence="1" id="KW-0560">Oxidoreductase</keyword>
<dbReference type="STRING" id="1844972.A7K91_15300"/>
<dbReference type="InterPro" id="IPR050523">
    <property type="entry name" value="AKR_Detox_Biosynth"/>
</dbReference>
<accession>A0A1A5YI86</accession>
<dbReference type="InterPro" id="IPR020471">
    <property type="entry name" value="AKR"/>
</dbReference>
<comment type="caution">
    <text evidence="3">The sequence shown here is derived from an EMBL/GenBank/DDBJ whole genome shotgun (WGS) entry which is preliminary data.</text>
</comment>
<dbReference type="SUPFAM" id="SSF51430">
    <property type="entry name" value="NAD(P)-linked oxidoreductase"/>
    <property type="match status" value="1"/>
</dbReference>
<dbReference type="Gene3D" id="3.20.20.100">
    <property type="entry name" value="NADP-dependent oxidoreductase domain"/>
    <property type="match status" value="1"/>
</dbReference>
<dbReference type="Proteomes" id="UP000092024">
    <property type="component" value="Unassembled WGS sequence"/>
</dbReference>
<dbReference type="PRINTS" id="PR00069">
    <property type="entry name" value="ALDKETRDTASE"/>
</dbReference>
<evidence type="ECO:0000259" key="2">
    <source>
        <dbReference type="Pfam" id="PF00248"/>
    </source>
</evidence>
<evidence type="ECO:0000256" key="1">
    <source>
        <dbReference type="ARBA" id="ARBA00023002"/>
    </source>
</evidence>
<dbReference type="Pfam" id="PF00248">
    <property type="entry name" value="Aldo_ket_red"/>
    <property type="match status" value="1"/>
</dbReference>
<name>A0A1A5YI86_9BACL</name>
<dbReference type="EMBL" id="LYPA01000058">
    <property type="protein sequence ID" value="OBR65317.1"/>
    <property type="molecule type" value="Genomic_DNA"/>
</dbReference>
<keyword evidence="4" id="KW-1185">Reference proteome</keyword>
<evidence type="ECO:0000313" key="4">
    <source>
        <dbReference type="Proteomes" id="UP000092024"/>
    </source>
</evidence>
<gene>
    <name evidence="3" type="ORF">A7K91_15300</name>
</gene>
<sequence>MKYMTIPGVDKPISRLFMGTGDLRKIEEPQRLMLEAYIEAGGNAFDTAHQYRGREQVLGQWLAEMRLRDKVVIMTKGAHHDDGSPGPRVNPEAIRKDLAESLERLGVDYVDMYALHRDDPSVSVGPIMEELNEHLKAGKIRAIGASNWTCERIRQGNEYAADRGLTGFSFSSPNLSLAKPKGERWPGTVSADEAACDWHKETQLPLLAWSAQAGGFFSGSFSPDKREDEEMVRVYYSDDNWERYRRAVKLAEEKGVTAIQIALAYVLYQPFPTCAIIGPRSPEEFDSSIQAMNLALTTEEVEWLDLKKEEMAR</sequence>
<dbReference type="PANTHER" id="PTHR43364:SF4">
    <property type="entry name" value="NAD(P)-LINKED OXIDOREDUCTASE SUPERFAMILY PROTEIN"/>
    <property type="match status" value="1"/>
</dbReference>
<dbReference type="RefSeq" id="WP_068683378.1">
    <property type="nucleotide sequence ID" value="NZ_LYPA01000058.1"/>
</dbReference>
<reference evidence="3 4" key="1">
    <citation type="submission" date="2016-05" db="EMBL/GenBank/DDBJ databases">
        <title>Paenibacillus oryzae. sp. nov., isolated from the rice root.</title>
        <authorList>
            <person name="Zhang J."/>
            <person name="Zhang X."/>
        </authorList>
    </citation>
    <scope>NUCLEOTIDE SEQUENCE [LARGE SCALE GENOMIC DNA]</scope>
    <source>
        <strain evidence="3 4">1DrF-4</strain>
    </source>
</reference>
<dbReference type="GO" id="GO:0016491">
    <property type="term" value="F:oxidoreductase activity"/>
    <property type="evidence" value="ECO:0007669"/>
    <property type="project" value="UniProtKB-KW"/>
</dbReference>
<protein>
    <submittedName>
        <fullName evidence="3">Aldo/keto reductase</fullName>
    </submittedName>
</protein>
<dbReference type="AlphaFoldDB" id="A0A1A5YI86"/>
<dbReference type="PANTHER" id="PTHR43364">
    <property type="entry name" value="NADH-SPECIFIC METHYLGLYOXAL REDUCTASE-RELATED"/>
    <property type="match status" value="1"/>
</dbReference>
<feature type="domain" description="NADP-dependent oxidoreductase" evidence="2">
    <location>
        <begin position="29"/>
        <end position="305"/>
    </location>
</feature>
<dbReference type="OrthoDB" id="9773828at2"/>
<dbReference type="InterPro" id="IPR036812">
    <property type="entry name" value="NAD(P)_OxRdtase_dom_sf"/>
</dbReference>
<organism evidence="3 4">
    <name type="scientific">Paenibacillus oryzae</name>
    <dbReference type="NCBI Taxonomy" id="1844972"/>
    <lineage>
        <taxon>Bacteria</taxon>
        <taxon>Bacillati</taxon>
        <taxon>Bacillota</taxon>
        <taxon>Bacilli</taxon>
        <taxon>Bacillales</taxon>
        <taxon>Paenibacillaceae</taxon>
        <taxon>Paenibacillus</taxon>
    </lineage>
</organism>
<dbReference type="CDD" id="cd19082">
    <property type="entry name" value="AKR_AKR10A1_2"/>
    <property type="match status" value="1"/>
</dbReference>
<proteinExistence type="predicted"/>
<dbReference type="GO" id="GO:0005829">
    <property type="term" value="C:cytosol"/>
    <property type="evidence" value="ECO:0007669"/>
    <property type="project" value="TreeGrafter"/>
</dbReference>